<dbReference type="Gene3D" id="3.40.50.150">
    <property type="entry name" value="Vaccinia Virus protein VP39"/>
    <property type="match status" value="1"/>
</dbReference>
<keyword evidence="2" id="KW-0808">Transferase</keyword>
<keyword evidence="3" id="KW-1185">Reference proteome</keyword>
<feature type="domain" description="Methyltransferase" evidence="1">
    <location>
        <begin position="64"/>
        <end position="168"/>
    </location>
</feature>
<dbReference type="GO" id="GO:0008168">
    <property type="term" value="F:methyltransferase activity"/>
    <property type="evidence" value="ECO:0007669"/>
    <property type="project" value="UniProtKB-KW"/>
</dbReference>
<dbReference type="InterPro" id="IPR029063">
    <property type="entry name" value="SAM-dependent_MTases_sf"/>
</dbReference>
<dbReference type="SUPFAM" id="SSF53335">
    <property type="entry name" value="S-adenosyl-L-methionine-dependent methyltransferases"/>
    <property type="match status" value="1"/>
</dbReference>
<sequence length="282" mass="32300">MNKQVKKYYDLNTPIFIKIGRSSASANIHRAVWGEEVSNEEEAMTYVNKVILDEIEAISTGEPLKILDLGCGVGAPIFYMAKRVRQEAKFTGVSISGVQIDYAKKFHQREHADANCEFIEADFHELPELPPQDLIFLVEAFIHSHNPEKLLQGIQNCLKPGGKLIICDDFLNPDNSINEGSKKFLKDFIQGWQVGSLWQVQKIKATAEKYGLTMTKNTDLTPYLNLWTLRDKIAHFFLYFYKLLPVKSTYWESILGGDSLQKCLINGLINYRFLVFIKNQER</sequence>
<dbReference type="EC" id="2.1.-.-" evidence="2"/>
<dbReference type="PANTHER" id="PTHR44742:SF2">
    <property type="entry name" value="24-METHYLENESTEROL C-METHYLTRANSFERASE 2"/>
    <property type="match status" value="1"/>
</dbReference>
<keyword evidence="2" id="KW-0489">Methyltransferase</keyword>
<dbReference type="PANTHER" id="PTHR44742">
    <property type="match status" value="1"/>
</dbReference>
<dbReference type="GO" id="GO:0032259">
    <property type="term" value="P:methylation"/>
    <property type="evidence" value="ECO:0007669"/>
    <property type="project" value="UniProtKB-KW"/>
</dbReference>
<protein>
    <submittedName>
        <fullName evidence="2">Class I SAM-dependent methyltransferase</fullName>
        <ecNumber evidence="2">2.1.-.-</ecNumber>
    </submittedName>
</protein>
<dbReference type="Pfam" id="PF13847">
    <property type="entry name" value="Methyltransf_31"/>
    <property type="match status" value="1"/>
</dbReference>
<dbReference type="InterPro" id="IPR025714">
    <property type="entry name" value="Methyltranfer_dom"/>
</dbReference>
<proteinExistence type="predicted"/>
<evidence type="ECO:0000313" key="2">
    <source>
        <dbReference type="EMBL" id="MDN5212027.1"/>
    </source>
</evidence>
<reference evidence="2" key="1">
    <citation type="submission" date="2023-06" db="EMBL/GenBank/DDBJ databases">
        <title>Genomic of Agaribacillus aureum.</title>
        <authorList>
            <person name="Wang G."/>
        </authorList>
    </citation>
    <scope>NUCLEOTIDE SEQUENCE</scope>
    <source>
        <strain evidence="2">BMA12</strain>
    </source>
</reference>
<dbReference type="EMBL" id="JAUJEB010000001">
    <property type="protein sequence ID" value="MDN5212027.1"/>
    <property type="molecule type" value="Genomic_DNA"/>
</dbReference>
<accession>A0ABT8L4Q7</accession>
<gene>
    <name evidence="2" type="ORF">QQ020_08190</name>
</gene>
<dbReference type="Proteomes" id="UP001172083">
    <property type="component" value="Unassembled WGS sequence"/>
</dbReference>
<dbReference type="CDD" id="cd02440">
    <property type="entry name" value="AdoMet_MTases"/>
    <property type="match status" value="1"/>
</dbReference>
<comment type="caution">
    <text evidence="2">The sequence shown here is derived from an EMBL/GenBank/DDBJ whole genome shotgun (WGS) entry which is preliminary data.</text>
</comment>
<evidence type="ECO:0000259" key="1">
    <source>
        <dbReference type="Pfam" id="PF13847"/>
    </source>
</evidence>
<evidence type="ECO:0000313" key="3">
    <source>
        <dbReference type="Proteomes" id="UP001172083"/>
    </source>
</evidence>
<organism evidence="2 3">
    <name type="scientific">Agaribacillus aureus</name>
    <dbReference type="NCBI Taxonomy" id="3051825"/>
    <lineage>
        <taxon>Bacteria</taxon>
        <taxon>Pseudomonadati</taxon>
        <taxon>Bacteroidota</taxon>
        <taxon>Cytophagia</taxon>
        <taxon>Cytophagales</taxon>
        <taxon>Splendidivirgaceae</taxon>
        <taxon>Agaribacillus</taxon>
    </lineage>
</organism>
<dbReference type="RefSeq" id="WP_346757352.1">
    <property type="nucleotide sequence ID" value="NZ_JAUJEB010000001.1"/>
</dbReference>
<name>A0ABT8L4Q7_9BACT</name>